<feature type="domain" description="PPIase FKBP-type" evidence="3">
    <location>
        <begin position="150"/>
        <end position="247"/>
    </location>
</feature>
<dbReference type="GO" id="GO:0003755">
    <property type="term" value="F:peptidyl-prolyl cis-trans isomerase activity"/>
    <property type="evidence" value="ECO:0007669"/>
    <property type="project" value="UniProtKB-KW"/>
</dbReference>
<organism evidence="4 5">
    <name type="scientific">Amborella trichopoda</name>
    <dbReference type="NCBI Taxonomy" id="13333"/>
    <lineage>
        <taxon>Eukaryota</taxon>
        <taxon>Viridiplantae</taxon>
        <taxon>Streptophyta</taxon>
        <taxon>Embryophyta</taxon>
        <taxon>Tracheophyta</taxon>
        <taxon>Spermatophyta</taxon>
        <taxon>Magnoliopsida</taxon>
        <taxon>Amborellales</taxon>
        <taxon>Amborellaceae</taxon>
        <taxon>Amborella</taxon>
    </lineage>
</organism>
<dbReference type="EMBL" id="KI394855">
    <property type="protein sequence ID" value="ERN00602.1"/>
    <property type="molecule type" value="Genomic_DNA"/>
</dbReference>
<dbReference type="SUPFAM" id="SSF54534">
    <property type="entry name" value="FKBP-like"/>
    <property type="match status" value="1"/>
</dbReference>
<comment type="catalytic activity">
    <reaction evidence="1">
        <text>[protein]-peptidylproline (omega=180) = [protein]-peptidylproline (omega=0)</text>
        <dbReference type="Rhea" id="RHEA:16237"/>
        <dbReference type="Rhea" id="RHEA-COMP:10747"/>
        <dbReference type="Rhea" id="RHEA-COMP:10748"/>
        <dbReference type="ChEBI" id="CHEBI:83833"/>
        <dbReference type="ChEBI" id="CHEBI:83834"/>
        <dbReference type="EC" id="5.2.1.8"/>
    </reaction>
</comment>
<dbReference type="AlphaFoldDB" id="W1NTA4"/>
<keyword evidence="5" id="KW-1185">Reference proteome</keyword>
<evidence type="ECO:0000256" key="2">
    <source>
        <dbReference type="SAM" id="MobiDB-lite"/>
    </source>
</evidence>
<name>W1NTA4_AMBTC</name>
<dbReference type="InterPro" id="IPR046357">
    <property type="entry name" value="PPIase_dom_sf"/>
</dbReference>
<dbReference type="HOGENOM" id="CLU_090476_0_0_1"/>
<evidence type="ECO:0000313" key="5">
    <source>
        <dbReference type="Proteomes" id="UP000017836"/>
    </source>
</evidence>
<dbReference type="OMA" id="LCEGIEY"/>
<evidence type="ECO:0000313" key="4">
    <source>
        <dbReference type="EMBL" id="ERN00602.1"/>
    </source>
</evidence>
<accession>W1NTA4</accession>
<dbReference type="Gramene" id="ERN00602">
    <property type="protein sequence ID" value="ERN00602"/>
    <property type="gene ID" value="AMTR_s00091p00081150"/>
</dbReference>
<keyword evidence="1" id="KW-0413">Isomerase</keyword>
<evidence type="ECO:0000256" key="1">
    <source>
        <dbReference type="PROSITE-ProRule" id="PRU00277"/>
    </source>
</evidence>
<dbReference type="Gene3D" id="3.10.50.40">
    <property type="match status" value="1"/>
</dbReference>
<sequence length="251" mass="27376">MGCIARPVIPFTRTPANGCHTPSIIIQPPTLISTTLITKFESQSQQEESNSSSNNKDGGRKWKEGVRMRKVETTDWVATSLTRRFGLGAGLAWFGFLAFSVVSEQIKTRLEVSQEQAGTLELEREEEKVMDNGIRYWEMRVGGGAMPKTGDLVVIDMVGRIQGTKTVFVDTFASKKPIALIMGSRPYNKGVSEGLESVLRTMRSGGKRRVVIPPNLGFGEQGADLGSGVQIPPSVTLEYTVELDKVSIAPA</sequence>
<proteinExistence type="predicted"/>
<dbReference type="InterPro" id="IPR053111">
    <property type="entry name" value="Chloro_FKBP-type_PPIase"/>
</dbReference>
<dbReference type="PANTHER" id="PTHR47598">
    <property type="entry name" value="PEPTIDYL-PROLYL CIS-TRANS ISOMERASE FKBP17-2, CHLOROPLASTIC"/>
    <property type="match status" value="1"/>
</dbReference>
<dbReference type="Pfam" id="PF00254">
    <property type="entry name" value="FKBP_C"/>
    <property type="match status" value="1"/>
</dbReference>
<dbReference type="KEGG" id="atr:18428652"/>
<feature type="compositionally biased region" description="Low complexity" evidence="2">
    <location>
        <begin position="42"/>
        <end position="55"/>
    </location>
</feature>
<reference evidence="5" key="1">
    <citation type="journal article" date="2013" name="Science">
        <title>The Amborella genome and the evolution of flowering plants.</title>
        <authorList>
            <consortium name="Amborella Genome Project"/>
        </authorList>
    </citation>
    <scope>NUCLEOTIDE SEQUENCE [LARGE SCALE GENOMIC DNA]</scope>
</reference>
<dbReference type="STRING" id="13333.W1NTA4"/>
<keyword evidence="1" id="KW-0697">Rotamase</keyword>
<dbReference type="EC" id="5.2.1.8" evidence="1"/>
<dbReference type="eggNOG" id="KOG0552">
    <property type="taxonomic scope" value="Eukaryota"/>
</dbReference>
<dbReference type="InterPro" id="IPR001179">
    <property type="entry name" value="PPIase_FKBP_dom"/>
</dbReference>
<dbReference type="Proteomes" id="UP000017836">
    <property type="component" value="Unassembled WGS sequence"/>
</dbReference>
<dbReference type="OrthoDB" id="1902587at2759"/>
<gene>
    <name evidence="4" type="ORF">AMTR_s00091p00081150</name>
</gene>
<feature type="region of interest" description="Disordered" evidence="2">
    <location>
        <begin position="42"/>
        <end position="65"/>
    </location>
</feature>
<evidence type="ECO:0000259" key="3">
    <source>
        <dbReference type="PROSITE" id="PS50059"/>
    </source>
</evidence>
<dbReference type="PROSITE" id="PS50059">
    <property type="entry name" value="FKBP_PPIASE"/>
    <property type="match status" value="1"/>
</dbReference>
<protein>
    <recommendedName>
        <fullName evidence="1">peptidylprolyl isomerase</fullName>
        <ecNumber evidence="1">5.2.1.8</ecNumber>
    </recommendedName>
</protein>
<dbReference type="PANTHER" id="PTHR47598:SF1">
    <property type="entry name" value="PEPTIDYL-PROLYL CIS-TRANS ISOMERASE FKBP17-2, CHLOROPLASTIC"/>
    <property type="match status" value="1"/>
</dbReference>